<dbReference type="SUPFAM" id="SSF47598">
    <property type="entry name" value="Ribbon-helix-helix"/>
    <property type="match status" value="1"/>
</dbReference>
<dbReference type="HOGENOM" id="CLU_1813559_0_0_9"/>
<dbReference type="GO" id="GO:0006355">
    <property type="term" value="P:regulation of DNA-templated transcription"/>
    <property type="evidence" value="ECO:0007669"/>
    <property type="project" value="InterPro"/>
</dbReference>
<evidence type="ECO:0000313" key="2">
    <source>
        <dbReference type="Proteomes" id="UP000030647"/>
    </source>
</evidence>
<dbReference type="STRING" id="1231336.L248_3098"/>
<dbReference type="Proteomes" id="UP000030647">
    <property type="component" value="Unassembled WGS sequence"/>
</dbReference>
<gene>
    <name evidence="1" type="ORF">L248_3098</name>
</gene>
<dbReference type="InterPro" id="IPR010985">
    <property type="entry name" value="Ribbon_hlx_hlx"/>
</dbReference>
<dbReference type="PANTHER" id="PTHR36215">
    <property type="entry name" value="BLL4998 PROTEIN"/>
    <property type="match status" value="1"/>
</dbReference>
<dbReference type="PANTHER" id="PTHR36215:SF1">
    <property type="entry name" value="BLL4998 PROTEIN"/>
    <property type="match status" value="1"/>
</dbReference>
<accession>U4TNY7</accession>
<dbReference type="Pfam" id="PF17723">
    <property type="entry name" value="RHH_8"/>
    <property type="match status" value="1"/>
</dbReference>
<protein>
    <recommendedName>
        <fullName evidence="3">CopG family transcriptional regulator</fullName>
    </recommendedName>
</protein>
<sequence>MLDTIHVDGIIKLFKKHKGGISMARPKSMTEKITINIDPVDLGYIDLLVDQGFYGNRSDFIKNAVKSRLHDYDDQFKDIQRKDRQTTDWIVGISTITARDVASHLAEHRHTELHVIGYLTVDRAVDPDALKQAYPTIVVNGVFKASNEVKAAYGY</sequence>
<evidence type="ECO:0000313" key="1">
    <source>
        <dbReference type="EMBL" id="ERL65160.1"/>
    </source>
</evidence>
<dbReference type="CDD" id="cd22231">
    <property type="entry name" value="RHH_NikR_HicB-like"/>
    <property type="match status" value="1"/>
</dbReference>
<dbReference type="eggNOG" id="COG3609">
    <property type="taxonomic scope" value="Bacteria"/>
</dbReference>
<proteinExistence type="predicted"/>
<organism evidence="1 2">
    <name type="scientific">Schleiferilactobacillus shenzhenensis LY-73</name>
    <dbReference type="NCBI Taxonomy" id="1231336"/>
    <lineage>
        <taxon>Bacteria</taxon>
        <taxon>Bacillati</taxon>
        <taxon>Bacillota</taxon>
        <taxon>Bacilli</taxon>
        <taxon>Lactobacillales</taxon>
        <taxon>Lactobacillaceae</taxon>
        <taxon>Schleiferilactobacillus</taxon>
    </lineage>
</organism>
<reference evidence="2" key="1">
    <citation type="journal article" date="2013" name="Genome Announc.">
        <title>Whole-Genome Sequencing of Lactobacillus shenzhenensis Strain LY-73T.</title>
        <authorList>
            <person name="Lin Z."/>
            <person name="Liu Z."/>
            <person name="Yang R."/>
            <person name="Zou Y."/>
            <person name="Wan D."/>
            <person name="Chen J."/>
            <person name="Guo M."/>
            <person name="Zhao J."/>
            <person name="Fang C."/>
            <person name="Yang R."/>
            <person name="Liu F."/>
        </authorList>
    </citation>
    <scope>NUCLEOTIDE SEQUENCE [LARGE SCALE GENOMIC DNA]</scope>
    <source>
        <strain evidence="2">LY-73</strain>
    </source>
</reference>
<dbReference type="EMBL" id="KI271589">
    <property type="protein sequence ID" value="ERL65160.1"/>
    <property type="molecule type" value="Genomic_DNA"/>
</dbReference>
<dbReference type="AlphaFoldDB" id="U4TNY7"/>
<evidence type="ECO:0008006" key="3">
    <source>
        <dbReference type="Google" id="ProtNLM"/>
    </source>
</evidence>
<keyword evidence="2" id="KW-1185">Reference proteome</keyword>
<name>U4TNY7_9LACO</name>
<dbReference type="InterPro" id="IPR041088">
    <property type="entry name" value="RHH_8"/>
</dbReference>